<reference evidence="7" key="1">
    <citation type="submission" date="2020-08" db="EMBL/GenBank/DDBJ databases">
        <title>Genome public.</title>
        <authorList>
            <person name="Liu C."/>
            <person name="Sun Q."/>
        </authorList>
    </citation>
    <scope>NUCLEOTIDE SEQUENCE</scope>
    <source>
        <strain evidence="7">NSJ-53</strain>
    </source>
</reference>
<comment type="function">
    <text evidence="6">Methylates ribosomal protein L11.</text>
</comment>
<dbReference type="RefSeq" id="WP_249314974.1">
    <property type="nucleotide sequence ID" value="NZ_JACRSR010000001.1"/>
</dbReference>
<evidence type="ECO:0000256" key="2">
    <source>
        <dbReference type="ARBA" id="ARBA00022490"/>
    </source>
</evidence>
<dbReference type="EC" id="2.1.1.-" evidence="6"/>
<comment type="caution">
    <text evidence="7">The sequence shown here is derived from an EMBL/GenBank/DDBJ whole genome shotgun (WGS) entry which is preliminary data.</text>
</comment>
<dbReference type="PANTHER" id="PTHR43648">
    <property type="entry name" value="ELECTRON TRANSFER FLAVOPROTEIN BETA SUBUNIT LYSINE METHYLTRANSFERASE"/>
    <property type="match status" value="1"/>
</dbReference>
<gene>
    <name evidence="6 7" type="primary">prmA</name>
    <name evidence="7" type="ORF">H8696_03495</name>
</gene>
<dbReference type="SUPFAM" id="SSF53335">
    <property type="entry name" value="S-adenosyl-L-methionine-dependent methyltransferases"/>
    <property type="match status" value="1"/>
</dbReference>
<dbReference type="Gene3D" id="3.40.50.150">
    <property type="entry name" value="Vaccinia Virus protein VP39"/>
    <property type="match status" value="1"/>
</dbReference>
<dbReference type="NCBIfam" id="TIGR00406">
    <property type="entry name" value="prmA"/>
    <property type="match status" value="1"/>
</dbReference>
<dbReference type="Pfam" id="PF06325">
    <property type="entry name" value="PrmA"/>
    <property type="match status" value="1"/>
</dbReference>
<dbReference type="GO" id="GO:0032259">
    <property type="term" value="P:methylation"/>
    <property type="evidence" value="ECO:0007669"/>
    <property type="project" value="UniProtKB-KW"/>
</dbReference>
<evidence type="ECO:0000256" key="5">
    <source>
        <dbReference type="ARBA" id="ARBA00022691"/>
    </source>
</evidence>
<dbReference type="PIRSF" id="PIRSF000401">
    <property type="entry name" value="RPL11_MTase"/>
    <property type="match status" value="1"/>
</dbReference>
<protein>
    <recommendedName>
        <fullName evidence="6">Ribosomal protein L11 methyltransferase</fullName>
        <shortName evidence="6">L11 Mtase</shortName>
        <ecNumber evidence="6">2.1.1.-</ecNumber>
    </recommendedName>
</protein>
<dbReference type="CDD" id="cd02440">
    <property type="entry name" value="AdoMet_MTases"/>
    <property type="match status" value="1"/>
</dbReference>
<comment type="subcellular location">
    <subcellularLocation>
        <location evidence="6">Cytoplasm</location>
    </subcellularLocation>
</comment>
<name>A0A926D450_9FIRM</name>
<keyword evidence="5 6" id="KW-0949">S-adenosyl-L-methionine</keyword>
<evidence type="ECO:0000256" key="1">
    <source>
        <dbReference type="ARBA" id="ARBA00009741"/>
    </source>
</evidence>
<evidence type="ECO:0000313" key="8">
    <source>
        <dbReference type="Proteomes" id="UP000623172"/>
    </source>
</evidence>
<comment type="catalytic activity">
    <reaction evidence="6">
        <text>L-lysyl-[protein] + 3 S-adenosyl-L-methionine = N(6),N(6),N(6)-trimethyl-L-lysyl-[protein] + 3 S-adenosyl-L-homocysteine + 3 H(+)</text>
        <dbReference type="Rhea" id="RHEA:54192"/>
        <dbReference type="Rhea" id="RHEA-COMP:9752"/>
        <dbReference type="Rhea" id="RHEA-COMP:13826"/>
        <dbReference type="ChEBI" id="CHEBI:15378"/>
        <dbReference type="ChEBI" id="CHEBI:29969"/>
        <dbReference type="ChEBI" id="CHEBI:57856"/>
        <dbReference type="ChEBI" id="CHEBI:59789"/>
        <dbReference type="ChEBI" id="CHEBI:61961"/>
    </reaction>
</comment>
<dbReference type="HAMAP" id="MF_00735">
    <property type="entry name" value="Methyltr_PrmA"/>
    <property type="match status" value="1"/>
</dbReference>
<dbReference type="GO" id="GO:0008276">
    <property type="term" value="F:protein methyltransferase activity"/>
    <property type="evidence" value="ECO:0007669"/>
    <property type="project" value="UniProtKB-UniRule"/>
</dbReference>
<comment type="caution">
    <text evidence="6">Lacks conserved residue(s) required for the propagation of feature annotation.</text>
</comment>
<keyword evidence="7" id="KW-0689">Ribosomal protein</keyword>
<dbReference type="Proteomes" id="UP000623172">
    <property type="component" value="Unassembled WGS sequence"/>
</dbReference>
<evidence type="ECO:0000256" key="3">
    <source>
        <dbReference type="ARBA" id="ARBA00022603"/>
    </source>
</evidence>
<dbReference type="GO" id="GO:0005840">
    <property type="term" value="C:ribosome"/>
    <property type="evidence" value="ECO:0007669"/>
    <property type="project" value="UniProtKB-KW"/>
</dbReference>
<evidence type="ECO:0000256" key="4">
    <source>
        <dbReference type="ARBA" id="ARBA00022679"/>
    </source>
</evidence>
<organism evidence="7 8">
    <name type="scientific">Gehongia tenuis</name>
    <dbReference type="NCBI Taxonomy" id="2763655"/>
    <lineage>
        <taxon>Bacteria</taxon>
        <taxon>Bacillati</taxon>
        <taxon>Bacillota</taxon>
        <taxon>Clostridia</taxon>
        <taxon>Christensenellales</taxon>
        <taxon>Christensenellaceae</taxon>
        <taxon>Gehongia</taxon>
    </lineage>
</organism>
<dbReference type="InterPro" id="IPR029063">
    <property type="entry name" value="SAM-dependent_MTases_sf"/>
</dbReference>
<keyword evidence="7" id="KW-0687">Ribonucleoprotein</keyword>
<proteinExistence type="inferred from homology"/>
<keyword evidence="3 6" id="KW-0489">Methyltransferase</keyword>
<dbReference type="EMBL" id="JACRSR010000001">
    <property type="protein sequence ID" value="MBC8530906.1"/>
    <property type="molecule type" value="Genomic_DNA"/>
</dbReference>
<keyword evidence="8" id="KW-1185">Reference proteome</keyword>
<evidence type="ECO:0000256" key="6">
    <source>
        <dbReference type="HAMAP-Rule" id="MF_00735"/>
    </source>
</evidence>
<dbReference type="PANTHER" id="PTHR43648:SF1">
    <property type="entry name" value="ELECTRON TRANSFER FLAVOPROTEIN BETA SUBUNIT LYSINE METHYLTRANSFERASE"/>
    <property type="match status" value="1"/>
</dbReference>
<comment type="similarity">
    <text evidence="1 6">Belongs to the methyltransferase superfamily. PrmA family.</text>
</comment>
<dbReference type="GO" id="GO:0005737">
    <property type="term" value="C:cytoplasm"/>
    <property type="evidence" value="ECO:0007669"/>
    <property type="project" value="UniProtKB-SubCell"/>
</dbReference>
<dbReference type="InterPro" id="IPR004498">
    <property type="entry name" value="Ribosomal_PrmA_MeTrfase"/>
</dbReference>
<evidence type="ECO:0000313" key="7">
    <source>
        <dbReference type="EMBL" id="MBC8530906.1"/>
    </source>
</evidence>
<keyword evidence="2 6" id="KW-0963">Cytoplasm</keyword>
<sequence length="325" mass="36374">MKKKWLELVIRTTSLGSEVVTAVLDELDLQGVVIEDRADVIRDQGREGDWDYIDESIIENMDEDVLVKGYICNDSVVEDTIRRLREKLIHLKCDADMIDLGPATVEVHEVDREDWANNWKKWYKPMLIGKKVVVRPTWEPYEAKPGEVVIDMDPGMAFGNGSHETTRMCIHLLEKRLKPGMRVMDMGCGTAILGIAAAKLGAKKVVCIELDGKAAEIAAQNVALNHEEEKIEVFHGDVLQKNKDWKNAKAWKDCNLVLANIIADTIMAIAPGVYEKLTPGGIFIASGIIREREDEVFKSLESVGFVEMEKAHMGEWTAICAKKAG</sequence>
<dbReference type="InterPro" id="IPR050078">
    <property type="entry name" value="Ribosomal_L11_MeTrfase_PrmA"/>
</dbReference>
<accession>A0A926D450</accession>
<keyword evidence="4 6" id="KW-0808">Transferase</keyword>
<dbReference type="AlphaFoldDB" id="A0A926D450"/>